<evidence type="ECO:0000313" key="2">
    <source>
        <dbReference type="EMBL" id="GLQ16175.1"/>
    </source>
</evidence>
<feature type="transmembrane region" description="Helical" evidence="1">
    <location>
        <begin position="70"/>
        <end position="89"/>
    </location>
</feature>
<sequence length="129" mass="14319">MDVSQFIAQLLGPIYLALGVGGFVNRKHFMTLIEGFKASYAVILISGVVALFIGVLMVRFHNVWVVDWRVIITIFSWIALLKGLTLLVLPVRVGEGIANSFVKRPQLINLMLGFCILIGAVFSYFGYLV</sequence>
<reference evidence="2" key="1">
    <citation type="journal article" date="2014" name="Int. J. Syst. Evol. Microbiol.">
        <title>Complete genome of a new Firmicutes species belonging to the dominant human colonic microbiota ('Ruminococcus bicirculans') reveals two chromosomes and a selective capacity to utilize plant glucans.</title>
        <authorList>
            <consortium name="NISC Comparative Sequencing Program"/>
            <person name="Wegmann U."/>
            <person name="Louis P."/>
            <person name="Goesmann A."/>
            <person name="Henrissat B."/>
            <person name="Duncan S.H."/>
            <person name="Flint H.J."/>
        </authorList>
    </citation>
    <scope>NUCLEOTIDE SEQUENCE</scope>
    <source>
        <strain evidence="2">NBRC 107169</strain>
    </source>
</reference>
<dbReference type="EMBL" id="BSNI01000001">
    <property type="protein sequence ID" value="GLQ16175.1"/>
    <property type="molecule type" value="Genomic_DNA"/>
</dbReference>
<keyword evidence="3" id="KW-1185">Reference proteome</keyword>
<feature type="transmembrane region" description="Helical" evidence="1">
    <location>
        <begin position="110"/>
        <end position="127"/>
    </location>
</feature>
<keyword evidence="1" id="KW-1133">Transmembrane helix</keyword>
<keyword evidence="1" id="KW-0472">Membrane</keyword>
<reference evidence="2" key="2">
    <citation type="submission" date="2023-01" db="EMBL/GenBank/DDBJ databases">
        <title>Draft genome sequence of Maritalea porphyrae strain NBRC 107169.</title>
        <authorList>
            <person name="Sun Q."/>
            <person name="Mori K."/>
        </authorList>
    </citation>
    <scope>NUCLEOTIDE SEQUENCE</scope>
    <source>
        <strain evidence="2">NBRC 107169</strain>
    </source>
</reference>
<dbReference type="RefSeq" id="WP_284361604.1">
    <property type="nucleotide sequence ID" value="NZ_BSNI01000001.1"/>
</dbReference>
<name>A0ABQ5UPF4_9HYPH</name>
<proteinExistence type="predicted"/>
<evidence type="ECO:0000313" key="3">
    <source>
        <dbReference type="Proteomes" id="UP001161405"/>
    </source>
</evidence>
<accession>A0ABQ5UPF4</accession>
<gene>
    <name evidence="2" type="ORF">GCM10007879_04240</name>
</gene>
<dbReference type="Proteomes" id="UP001161405">
    <property type="component" value="Unassembled WGS sequence"/>
</dbReference>
<feature type="transmembrane region" description="Helical" evidence="1">
    <location>
        <begin position="6"/>
        <end position="26"/>
    </location>
</feature>
<organism evidence="2 3">
    <name type="scientific">Maritalea porphyrae</name>
    <dbReference type="NCBI Taxonomy" id="880732"/>
    <lineage>
        <taxon>Bacteria</taxon>
        <taxon>Pseudomonadati</taxon>
        <taxon>Pseudomonadota</taxon>
        <taxon>Alphaproteobacteria</taxon>
        <taxon>Hyphomicrobiales</taxon>
        <taxon>Devosiaceae</taxon>
        <taxon>Maritalea</taxon>
    </lineage>
</organism>
<evidence type="ECO:0000256" key="1">
    <source>
        <dbReference type="SAM" id="Phobius"/>
    </source>
</evidence>
<keyword evidence="1" id="KW-0812">Transmembrane</keyword>
<protein>
    <submittedName>
        <fullName evidence="2">Uncharacterized protein</fullName>
    </submittedName>
</protein>
<feature type="transmembrane region" description="Helical" evidence="1">
    <location>
        <begin position="38"/>
        <end position="58"/>
    </location>
</feature>
<comment type="caution">
    <text evidence="2">The sequence shown here is derived from an EMBL/GenBank/DDBJ whole genome shotgun (WGS) entry which is preliminary data.</text>
</comment>